<evidence type="ECO:0000313" key="2">
    <source>
        <dbReference type="EMBL" id="KDR14362.1"/>
    </source>
</evidence>
<name>A0A067QY69_ZOONE</name>
<dbReference type="PANTHER" id="PTHR14710">
    <property type="entry name" value="GEM-ASSOCIATED PROTEIN 6"/>
    <property type="match status" value="1"/>
</dbReference>
<dbReference type="InParanoid" id="A0A067QY69"/>
<dbReference type="GO" id="GO:0000387">
    <property type="term" value="P:spliceosomal snRNP assembly"/>
    <property type="evidence" value="ECO:0007669"/>
    <property type="project" value="TreeGrafter"/>
</dbReference>
<evidence type="ECO:0000313" key="3">
    <source>
        <dbReference type="Proteomes" id="UP000027135"/>
    </source>
</evidence>
<sequence length="157" mass="17558">VYKIKPLELRKYVQKFVEIITIDGEKLSGTVYTIDPVSESVVLITQKNGNTCMDIVMGHAVKSLVISSSNVCTDPQEIFPSVSINISKEEVELRKQKLKSWLCQNRIPVEEDGELLRLKDALQIHPPYGKDQCLSGNEIILGRVQDLIGTMPDTGDM</sequence>
<protein>
    <submittedName>
        <fullName evidence="2">Gem-associated protein 6</fullName>
    </submittedName>
</protein>
<dbReference type="OMA" id="LEWEDYV"/>
<dbReference type="GO" id="GO:0005634">
    <property type="term" value="C:nucleus"/>
    <property type="evidence" value="ECO:0007669"/>
    <property type="project" value="InterPro"/>
</dbReference>
<dbReference type="Pfam" id="PF20417">
    <property type="entry name" value="Gemin6_C"/>
    <property type="match status" value="1"/>
</dbReference>
<keyword evidence="3" id="KW-1185">Reference proteome</keyword>
<dbReference type="GO" id="GO:0032797">
    <property type="term" value="C:SMN complex"/>
    <property type="evidence" value="ECO:0007669"/>
    <property type="project" value="TreeGrafter"/>
</dbReference>
<reference evidence="2 3" key="1">
    <citation type="journal article" date="2014" name="Nat. Commun.">
        <title>Molecular traces of alternative social organization in a termite genome.</title>
        <authorList>
            <person name="Terrapon N."/>
            <person name="Li C."/>
            <person name="Robertson H.M."/>
            <person name="Ji L."/>
            <person name="Meng X."/>
            <person name="Booth W."/>
            <person name="Chen Z."/>
            <person name="Childers C.P."/>
            <person name="Glastad K.M."/>
            <person name="Gokhale K."/>
            <person name="Gowin J."/>
            <person name="Gronenberg W."/>
            <person name="Hermansen R.A."/>
            <person name="Hu H."/>
            <person name="Hunt B.G."/>
            <person name="Huylmans A.K."/>
            <person name="Khalil S.M."/>
            <person name="Mitchell R.D."/>
            <person name="Munoz-Torres M.C."/>
            <person name="Mustard J.A."/>
            <person name="Pan H."/>
            <person name="Reese J.T."/>
            <person name="Scharf M.E."/>
            <person name="Sun F."/>
            <person name="Vogel H."/>
            <person name="Xiao J."/>
            <person name="Yang W."/>
            <person name="Yang Z."/>
            <person name="Yang Z."/>
            <person name="Zhou J."/>
            <person name="Zhu J."/>
            <person name="Brent C.S."/>
            <person name="Elsik C.G."/>
            <person name="Goodisman M.A."/>
            <person name="Liberles D.A."/>
            <person name="Roe R.M."/>
            <person name="Vargo E.L."/>
            <person name="Vilcinskas A."/>
            <person name="Wang J."/>
            <person name="Bornberg-Bauer E."/>
            <person name="Korb J."/>
            <person name="Zhang G."/>
            <person name="Liebig J."/>
        </authorList>
    </citation>
    <scope>NUCLEOTIDE SEQUENCE [LARGE SCALE GENOMIC DNA]</scope>
    <source>
        <tissue evidence="2">Whole organism</tissue>
    </source>
</reference>
<dbReference type="PANTHER" id="PTHR14710:SF2">
    <property type="entry name" value="GEM-ASSOCIATED PROTEIN 6"/>
    <property type="match status" value="1"/>
</dbReference>
<dbReference type="Proteomes" id="UP000027135">
    <property type="component" value="Unassembled WGS sequence"/>
</dbReference>
<dbReference type="eggNOG" id="ENOG502RZTW">
    <property type="taxonomic scope" value="Eukaryota"/>
</dbReference>
<dbReference type="InterPro" id="IPR009422">
    <property type="entry name" value="Gemin6"/>
</dbReference>
<dbReference type="InterPro" id="IPR046856">
    <property type="entry name" value="Gemin6_C"/>
</dbReference>
<proteinExistence type="predicted"/>
<evidence type="ECO:0000259" key="1">
    <source>
        <dbReference type="PROSITE" id="PS52001"/>
    </source>
</evidence>
<dbReference type="Gene3D" id="2.30.30.100">
    <property type="match status" value="1"/>
</dbReference>
<organism evidence="2 3">
    <name type="scientific">Zootermopsis nevadensis</name>
    <name type="common">Dampwood termite</name>
    <dbReference type="NCBI Taxonomy" id="136037"/>
    <lineage>
        <taxon>Eukaryota</taxon>
        <taxon>Metazoa</taxon>
        <taxon>Ecdysozoa</taxon>
        <taxon>Arthropoda</taxon>
        <taxon>Hexapoda</taxon>
        <taxon>Insecta</taxon>
        <taxon>Pterygota</taxon>
        <taxon>Neoptera</taxon>
        <taxon>Polyneoptera</taxon>
        <taxon>Dictyoptera</taxon>
        <taxon>Blattodea</taxon>
        <taxon>Blattoidea</taxon>
        <taxon>Termitoidae</taxon>
        <taxon>Termopsidae</taxon>
        <taxon>Zootermopsis</taxon>
    </lineage>
</organism>
<dbReference type="InterPro" id="IPR047574">
    <property type="entry name" value="AD"/>
</dbReference>
<dbReference type="AlphaFoldDB" id="A0A067QY69"/>
<dbReference type="PROSITE" id="PS52001">
    <property type="entry name" value="AD"/>
    <property type="match status" value="1"/>
</dbReference>
<dbReference type="Pfam" id="PF06372">
    <property type="entry name" value="Gemin6"/>
    <property type="match status" value="1"/>
</dbReference>
<gene>
    <name evidence="2" type="ORF">L798_10396</name>
</gene>
<feature type="non-terminal residue" evidence="2">
    <location>
        <position position="1"/>
    </location>
</feature>
<dbReference type="GO" id="GO:0000245">
    <property type="term" value="P:spliceosomal complex assembly"/>
    <property type="evidence" value="ECO:0007669"/>
    <property type="project" value="InterPro"/>
</dbReference>
<dbReference type="EMBL" id="KK852886">
    <property type="protein sequence ID" value="KDR14362.1"/>
    <property type="molecule type" value="Genomic_DNA"/>
</dbReference>
<accession>A0A067QY69</accession>
<feature type="domain" description="AD" evidence="1">
    <location>
        <begin position="62"/>
        <end position="156"/>
    </location>
</feature>
<dbReference type="InterPro" id="IPR046857">
    <property type="entry name" value="Gemin6_Sm-like_dom"/>
</dbReference>